<dbReference type="Proteomes" id="UP000318704">
    <property type="component" value="Chromosome"/>
</dbReference>
<dbReference type="KEGG" id="gaw:V144x_51980"/>
<reference evidence="3 4" key="1">
    <citation type="submission" date="2019-03" db="EMBL/GenBank/DDBJ databases">
        <title>Deep-cultivation of Planctomycetes and their phenomic and genomic characterization uncovers novel biology.</title>
        <authorList>
            <person name="Wiegand S."/>
            <person name="Jogler M."/>
            <person name="Boedeker C."/>
            <person name="Pinto D."/>
            <person name="Vollmers J."/>
            <person name="Rivas-Marin E."/>
            <person name="Kohn T."/>
            <person name="Peeters S.H."/>
            <person name="Heuer A."/>
            <person name="Rast P."/>
            <person name="Oberbeckmann S."/>
            <person name="Bunk B."/>
            <person name="Jeske O."/>
            <person name="Meyerdierks A."/>
            <person name="Storesund J.E."/>
            <person name="Kallscheuer N."/>
            <person name="Luecker S."/>
            <person name="Lage O.M."/>
            <person name="Pohl T."/>
            <person name="Merkel B.J."/>
            <person name="Hornburger P."/>
            <person name="Mueller R.-W."/>
            <person name="Bruemmer F."/>
            <person name="Labrenz M."/>
            <person name="Spormann A.M."/>
            <person name="Op den Camp H."/>
            <person name="Overmann J."/>
            <person name="Amann R."/>
            <person name="Jetten M.S.M."/>
            <person name="Mascher T."/>
            <person name="Medema M.H."/>
            <person name="Devos D.P."/>
            <person name="Kaster A.-K."/>
            <person name="Ovreas L."/>
            <person name="Rohde M."/>
            <person name="Galperin M.Y."/>
            <person name="Jogler C."/>
        </authorList>
    </citation>
    <scope>NUCLEOTIDE SEQUENCE [LARGE SCALE GENOMIC DNA]</scope>
    <source>
        <strain evidence="3 4">V144</strain>
    </source>
</reference>
<evidence type="ECO:0008006" key="5">
    <source>
        <dbReference type="Google" id="ProtNLM"/>
    </source>
</evidence>
<dbReference type="RefSeq" id="WP_144989419.1">
    <property type="nucleotide sequence ID" value="NZ_CP037920.1"/>
</dbReference>
<dbReference type="AlphaFoldDB" id="A0A517W347"/>
<feature type="chain" id="PRO_5021749220" description="Carboxypeptidase regulatory-like domain-containing protein" evidence="2">
    <location>
        <begin position="22"/>
        <end position="139"/>
    </location>
</feature>
<accession>A0A517W347</accession>
<feature type="signal peptide" evidence="2">
    <location>
        <begin position="1"/>
        <end position="21"/>
    </location>
</feature>
<proteinExistence type="predicted"/>
<feature type="compositionally biased region" description="Basic and acidic residues" evidence="1">
    <location>
        <begin position="99"/>
        <end position="119"/>
    </location>
</feature>
<feature type="region of interest" description="Disordered" evidence="1">
    <location>
        <begin position="88"/>
        <end position="126"/>
    </location>
</feature>
<evidence type="ECO:0000313" key="4">
    <source>
        <dbReference type="Proteomes" id="UP000318704"/>
    </source>
</evidence>
<dbReference type="EMBL" id="CP037920">
    <property type="protein sequence ID" value="QDT99685.1"/>
    <property type="molecule type" value="Genomic_DNA"/>
</dbReference>
<sequence precursor="true">MQNHVLFLFSAIILLGTSCNGAPDDTPKTVEVTGIITMKDKPVSGASVVFMPESGPSAIGITDASGSYALKTGKAIGATPGQHVVTITSGGETPMPGTEEAKSDKTKPEVPVDYGDPKKSGLTANVKASGNNKFDFKLN</sequence>
<keyword evidence="2" id="KW-0732">Signal</keyword>
<name>A0A517W347_9PLAN</name>
<evidence type="ECO:0000313" key="3">
    <source>
        <dbReference type="EMBL" id="QDT99685.1"/>
    </source>
</evidence>
<evidence type="ECO:0000256" key="1">
    <source>
        <dbReference type="SAM" id="MobiDB-lite"/>
    </source>
</evidence>
<gene>
    <name evidence="3" type="ORF">V144x_51980</name>
</gene>
<organism evidence="3 4">
    <name type="scientific">Gimesia aquarii</name>
    <dbReference type="NCBI Taxonomy" id="2527964"/>
    <lineage>
        <taxon>Bacteria</taxon>
        <taxon>Pseudomonadati</taxon>
        <taxon>Planctomycetota</taxon>
        <taxon>Planctomycetia</taxon>
        <taxon>Planctomycetales</taxon>
        <taxon>Planctomycetaceae</taxon>
        <taxon>Gimesia</taxon>
    </lineage>
</organism>
<protein>
    <recommendedName>
        <fullName evidence="5">Carboxypeptidase regulatory-like domain-containing protein</fullName>
    </recommendedName>
</protein>
<evidence type="ECO:0000256" key="2">
    <source>
        <dbReference type="SAM" id="SignalP"/>
    </source>
</evidence>